<evidence type="ECO:0000313" key="1">
    <source>
        <dbReference type="EMBL" id="REJ49850.1"/>
    </source>
</evidence>
<proteinExistence type="predicted"/>
<sequence>MWWWGEKQIFSNQLLKARGSRPRGAHSDDDFFEGFPTVTREGVISLLEEFEKEFIDRVA</sequence>
<accession>A0A3E0LQQ2</accession>
<evidence type="ECO:0000313" key="2">
    <source>
        <dbReference type="Proteomes" id="UP000257002"/>
    </source>
</evidence>
<comment type="caution">
    <text evidence="1">The sequence shown here is derived from an EMBL/GenBank/DDBJ whole genome shotgun (WGS) entry which is preliminary data.</text>
</comment>
<name>A0A3E0LQQ2_9CHRO</name>
<dbReference type="Proteomes" id="UP000257002">
    <property type="component" value="Unassembled WGS sequence"/>
</dbReference>
<reference evidence="1 2" key="1">
    <citation type="submission" date="2017-10" db="EMBL/GenBank/DDBJ databases">
        <title>A large-scale comparative metagenomic study reveals the eutrophication-driven functional interactions in six Microcystis-epibionts communities.</title>
        <authorList>
            <person name="Li Q."/>
            <person name="Lin F."/>
        </authorList>
    </citation>
    <scope>NUCLEOTIDE SEQUENCE [LARGE SCALE GENOMIC DNA]</scope>
    <source>
        <strain evidence="1">TW10</strain>
    </source>
</reference>
<gene>
    <name evidence="1" type="ORF">DWQ51_16765</name>
</gene>
<dbReference type="EMBL" id="QQWD01000020">
    <property type="protein sequence ID" value="REJ49850.1"/>
    <property type="molecule type" value="Genomic_DNA"/>
</dbReference>
<protein>
    <submittedName>
        <fullName evidence="1">Uncharacterized protein</fullName>
    </submittedName>
</protein>
<dbReference type="AlphaFoldDB" id="A0A3E0LQQ2"/>
<organism evidence="1 2">
    <name type="scientific">Microcystis wesenbergii TW10</name>
    <dbReference type="NCBI Taxonomy" id="2060474"/>
    <lineage>
        <taxon>Bacteria</taxon>
        <taxon>Bacillati</taxon>
        <taxon>Cyanobacteriota</taxon>
        <taxon>Cyanophyceae</taxon>
        <taxon>Oscillatoriophycideae</taxon>
        <taxon>Chroococcales</taxon>
        <taxon>Microcystaceae</taxon>
        <taxon>Microcystis</taxon>
    </lineage>
</organism>